<protein>
    <recommendedName>
        <fullName evidence="2">Cyclic nucleotide-binding domain-containing protein</fullName>
    </recommendedName>
</protein>
<dbReference type="PANTHER" id="PTHR45689:SF14">
    <property type="entry name" value="CYCLIC NUCLEOTIDE-GATED CATION CHANNEL SUBUNIT A-LIKE PROTEIN"/>
    <property type="match status" value="1"/>
</dbReference>
<keyword evidence="1" id="KW-0472">Membrane</keyword>
<dbReference type="Pfam" id="PF00027">
    <property type="entry name" value="cNMP_binding"/>
    <property type="match status" value="1"/>
</dbReference>
<sequence length="384" mass="44460">MDYLTHSECKVEPLEPAINSYIQTGCCINFRRKIKGIFLVYKKHPEAQKYFPSTTALENERGRHASNYFYTVHPFSVHFIIKEHMATWVDEEVSNNPTYLILATLGYSIKILFFVDVNFGLDSSNVELVVYNLWLWCGFMLQIFVLISILKVIKILTCDNQRHQRFTSELDQYMTIKGVPPSIKKNVFNYFDQKIYGTLQKQSFLQAILSTNLNIEIKENFVKNLMSNVHFLHIMPKQCVNNLMNKLKLQIYFPNEVVIRCGQKHALNMYFIYTGTVAVYSEEGIEICHLDDGSNFGELGIILDQPRKATIVAATTCKLYVLTKTDFIWCFHQYPGILENIKQHSLNQMGTPKILKTTVKNKENGSIKISKDWNNDIRVDGMKS</sequence>
<dbReference type="InterPro" id="IPR051413">
    <property type="entry name" value="K/Na_HCN_channel"/>
</dbReference>
<dbReference type="PANTHER" id="PTHR45689">
    <property type="entry name" value="I[[H]] CHANNEL, ISOFORM E"/>
    <property type="match status" value="1"/>
</dbReference>
<name>A0A9P0BC72_BRAAE</name>
<keyword evidence="4" id="KW-1185">Reference proteome</keyword>
<keyword evidence="1" id="KW-1133">Transmembrane helix</keyword>
<dbReference type="Proteomes" id="UP001154078">
    <property type="component" value="Chromosome 7"/>
</dbReference>
<dbReference type="Gene3D" id="2.60.120.10">
    <property type="entry name" value="Jelly Rolls"/>
    <property type="match status" value="1"/>
</dbReference>
<feature type="transmembrane region" description="Helical" evidence="1">
    <location>
        <begin position="133"/>
        <end position="153"/>
    </location>
</feature>
<dbReference type="CDD" id="cd00038">
    <property type="entry name" value="CAP_ED"/>
    <property type="match status" value="1"/>
</dbReference>
<keyword evidence="1" id="KW-0812">Transmembrane</keyword>
<gene>
    <name evidence="3" type="ORF">MELIAE_LOCUS10071</name>
</gene>
<dbReference type="GO" id="GO:0005249">
    <property type="term" value="F:voltage-gated potassium channel activity"/>
    <property type="evidence" value="ECO:0007669"/>
    <property type="project" value="TreeGrafter"/>
</dbReference>
<dbReference type="InterPro" id="IPR018490">
    <property type="entry name" value="cNMP-bd_dom_sf"/>
</dbReference>
<dbReference type="EMBL" id="OV121138">
    <property type="protein sequence ID" value="CAH0560303.1"/>
    <property type="molecule type" value="Genomic_DNA"/>
</dbReference>
<dbReference type="SMART" id="SM00100">
    <property type="entry name" value="cNMP"/>
    <property type="match status" value="1"/>
</dbReference>
<dbReference type="OrthoDB" id="2021138at2759"/>
<dbReference type="GO" id="GO:0098855">
    <property type="term" value="C:HCN channel complex"/>
    <property type="evidence" value="ECO:0007669"/>
    <property type="project" value="TreeGrafter"/>
</dbReference>
<dbReference type="InterPro" id="IPR000595">
    <property type="entry name" value="cNMP-bd_dom"/>
</dbReference>
<evidence type="ECO:0000259" key="2">
    <source>
        <dbReference type="SMART" id="SM00100"/>
    </source>
</evidence>
<dbReference type="SUPFAM" id="SSF51206">
    <property type="entry name" value="cAMP-binding domain-like"/>
    <property type="match status" value="1"/>
</dbReference>
<accession>A0A9P0BC72</accession>
<evidence type="ECO:0000313" key="4">
    <source>
        <dbReference type="Proteomes" id="UP001154078"/>
    </source>
</evidence>
<evidence type="ECO:0000313" key="3">
    <source>
        <dbReference type="EMBL" id="CAH0560303.1"/>
    </source>
</evidence>
<dbReference type="AlphaFoldDB" id="A0A9P0BC72"/>
<reference evidence="3" key="1">
    <citation type="submission" date="2021-12" db="EMBL/GenBank/DDBJ databases">
        <authorList>
            <person name="King R."/>
        </authorList>
    </citation>
    <scope>NUCLEOTIDE SEQUENCE</scope>
</reference>
<proteinExistence type="predicted"/>
<feature type="domain" description="Cyclic nucleotide-binding" evidence="2">
    <location>
        <begin position="231"/>
        <end position="346"/>
    </location>
</feature>
<evidence type="ECO:0000256" key="1">
    <source>
        <dbReference type="SAM" id="Phobius"/>
    </source>
</evidence>
<feature type="transmembrane region" description="Helical" evidence="1">
    <location>
        <begin position="99"/>
        <end position="121"/>
    </location>
</feature>
<dbReference type="GO" id="GO:0035725">
    <property type="term" value="P:sodium ion transmembrane transport"/>
    <property type="evidence" value="ECO:0007669"/>
    <property type="project" value="TreeGrafter"/>
</dbReference>
<dbReference type="GO" id="GO:0003254">
    <property type="term" value="P:regulation of membrane depolarization"/>
    <property type="evidence" value="ECO:0007669"/>
    <property type="project" value="TreeGrafter"/>
</dbReference>
<dbReference type="InterPro" id="IPR014710">
    <property type="entry name" value="RmlC-like_jellyroll"/>
</dbReference>
<organism evidence="3 4">
    <name type="scientific">Brassicogethes aeneus</name>
    <name type="common">Rape pollen beetle</name>
    <name type="synonym">Meligethes aeneus</name>
    <dbReference type="NCBI Taxonomy" id="1431903"/>
    <lineage>
        <taxon>Eukaryota</taxon>
        <taxon>Metazoa</taxon>
        <taxon>Ecdysozoa</taxon>
        <taxon>Arthropoda</taxon>
        <taxon>Hexapoda</taxon>
        <taxon>Insecta</taxon>
        <taxon>Pterygota</taxon>
        <taxon>Neoptera</taxon>
        <taxon>Endopterygota</taxon>
        <taxon>Coleoptera</taxon>
        <taxon>Polyphaga</taxon>
        <taxon>Cucujiformia</taxon>
        <taxon>Nitidulidae</taxon>
        <taxon>Meligethinae</taxon>
        <taxon>Brassicogethes</taxon>
    </lineage>
</organism>